<sequence>MPLHIVRNDITTMRVDAIVNAAKESLLGGGGVDGAIHRAAGPELLAECRTLGGCKTGQAKLTKGYRLPARFVIHTVGPIWQGGSHGERDLLVSAYRSSLELALANKCGTVAFPLISAGAYGYPKDQALKVAVDTIGDFLLAHDMTVYLVIFDRAAYTISGKLFADIAAYIDDRYVEEHTDSREEQCRRAAAFLRADEEEKLWEPVAAAPMSLDEALGQLDESFSQMLLRKIDEAGLTDAQCYKKANIDRKLFSKIRSDVHYKPSKPTAMAFAIALELPLEEAREMLQKAGFAFSHASKFDIIVEYFIAHQNYNIFEINEALFAFDQSLLGG</sequence>
<reference evidence="2 3" key="2">
    <citation type="submission" date="2007-06" db="EMBL/GenBank/DDBJ databases">
        <title>Draft genome sequence of Pseudoflavonifractor capillosus ATCC 29799.</title>
        <authorList>
            <person name="Sudarsanam P."/>
            <person name="Ley R."/>
            <person name="Guruge J."/>
            <person name="Turnbaugh P.J."/>
            <person name="Mahowald M."/>
            <person name="Liep D."/>
            <person name="Gordon J."/>
        </authorList>
    </citation>
    <scope>NUCLEOTIDE SEQUENCE [LARGE SCALE GENOMIC DNA]</scope>
    <source>
        <strain evidence="2 3">ATCC 29799</strain>
    </source>
</reference>
<name>A6P231_9FIRM</name>
<evidence type="ECO:0000313" key="2">
    <source>
        <dbReference type="EMBL" id="EDM97701.1"/>
    </source>
</evidence>
<dbReference type="RefSeq" id="WP_006575015.1">
    <property type="nucleotide sequence ID" value="NZ_AAXG02000049.1"/>
</dbReference>
<dbReference type="SUPFAM" id="SSF52949">
    <property type="entry name" value="Macro domain-like"/>
    <property type="match status" value="1"/>
</dbReference>
<dbReference type="PANTHER" id="PTHR11106:SF27">
    <property type="entry name" value="MACRO DOMAIN-CONTAINING PROTEIN"/>
    <property type="match status" value="1"/>
</dbReference>
<dbReference type="GO" id="GO:0019213">
    <property type="term" value="F:deacetylase activity"/>
    <property type="evidence" value="ECO:0007669"/>
    <property type="project" value="TreeGrafter"/>
</dbReference>
<proteinExistence type="predicted"/>
<organism evidence="2 3">
    <name type="scientific">Pseudoflavonifractor capillosus ATCC 29799</name>
    <dbReference type="NCBI Taxonomy" id="411467"/>
    <lineage>
        <taxon>Bacteria</taxon>
        <taxon>Bacillati</taxon>
        <taxon>Bacillota</taxon>
        <taxon>Clostridia</taxon>
        <taxon>Eubacteriales</taxon>
        <taxon>Oscillospiraceae</taxon>
        <taxon>Pseudoflavonifractor</taxon>
    </lineage>
</organism>
<dbReference type="Proteomes" id="UP000003639">
    <property type="component" value="Unassembled WGS sequence"/>
</dbReference>
<evidence type="ECO:0000313" key="3">
    <source>
        <dbReference type="Proteomes" id="UP000003639"/>
    </source>
</evidence>
<dbReference type="CDD" id="cd02908">
    <property type="entry name" value="Macro_OAADPr_deacetylase"/>
    <property type="match status" value="1"/>
</dbReference>
<feature type="domain" description="Macro" evidence="1">
    <location>
        <begin position="1"/>
        <end position="167"/>
    </location>
</feature>
<reference evidence="2 3" key="1">
    <citation type="submission" date="2007-04" db="EMBL/GenBank/DDBJ databases">
        <authorList>
            <person name="Fulton L."/>
            <person name="Clifton S."/>
            <person name="Fulton B."/>
            <person name="Xu J."/>
            <person name="Minx P."/>
            <person name="Pepin K.H."/>
            <person name="Johnson M."/>
            <person name="Thiruvilangam P."/>
            <person name="Bhonagiri V."/>
            <person name="Nash W.E."/>
            <person name="Mardis E.R."/>
            <person name="Wilson R.K."/>
        </authorList>
    </citation>
    <scope>NUCLEOTIDE SEQUENCE [LARGE SCALE GENOMIC DNA]</scope>
    <source>
        <strain evidence="2 3">ATCC 29799</strain>
    </source>
</reference>
<gene>
    <name evidence="2" type="ORF">BACCAP_04560</name>
</gene>
<dbReference type="Gene3D" id="3.40.220.10">
    <property type="entry name" value="Leucine Aminopeptidase, subunit E, domain 1"/>
    <property type="match status" value="1"/>
</dbReference>
<dbReference type="EMBL" id="AAXG02000049">
    <property type="protein sequence ID" value="EDM97701.1"/>
    <property type="molecule type" value="Genomic_DNA"/>
</dbReference>
<dbReference type="Pfam" id="PF01661">
    <property type="entry name" value="Macro"/>
    <property type="match status" value="1"/>
</dbReference>
<accession>A6P231</accession>
<dbReference type="PROSITE" id="PS51154">
    <property type="entry name" value="MACRO"/>
    <property type="match status" value="1"/>
</dbReference>
<dbReference type="InterPro" id="IPR043472">
    <property type="entry name" value="Macro_dom-like"/>
</dbReference>
<keyword evidence="3" id="KW-1185">Reference proteome</keyword>
<dbReference type="eggNOG" id="COG2110">
    <property type="taxonomic scope" value="Bacteria"/>
</dbReference>
<dbReference type="InterPro" id="IPR002589">
    <property type="entry name" value="Macro_dom"/>
</dbReference>
<dbReference type="STRING" id="411467.BACCAP_04560"/>
<comment type="caution">
    <text evidence="2">The sequence shown here is derived from an EMBL/GenBank/DDBJ whole genome shotgun (WGS) entry which is preliminary data.</text>
</comment>
<dbReference type="AlphaFoldDB" id="A6P231"/>
<dbReference type="SMART" id="SM00506">
    <property type="entry name" value="A1pp"/>
    <property type="match status" value="1"/>
</dbReference>
<dbReference type="OrthoDB" id="6194521at2"/>
<evidence type="ECO:0000259" key="1">
    <source>
        <dbReference type="PROSITE" id="PS51154"/>
    </source>
</evidence>
<dbReference type="PANTHER" id="PTHR11106">
    <property type="entry name" value="GANGLIOSIDE INDUCED DIFFERENTIATION ASSOCIATED PROTEIN 2-RELATED"/>
    <property type="match status" value="1"/>
</dbReference>
<protein>
    <submittedName>
        <fullName evidence="2">Macro domain protein</fullName>
    </submittedName>
</protein>
<dbReference type="NCBIfam" id="NF001664">
    <property type="entry name" value="PRK00431.1-6"/>
    <property type="match status" value="1"/>
</dbReference>